<comment type="caution">
    <text evidence="2">The sequence shown here is derived from an EMBL/GenBank/DDBJ whole genome shotgun (WGS) entry which is preliminary data.</text>
</comment>
<dbReference type="Proteomes" id="UP000758603">
    <property type="component" value="Unassembled WGS sequence"/>
</dbReference>
<dbReference type="AlphaFoldDB" id="A0A9P8ZS64"/>
<keyword evidence="3" id="KW-1185">Reference proteome</keyword>
<feature type="region of interest" description="Disordered" evidence="1">
    <location>
        <begin position="28"/>
        <end position="51"/>
    </location>
</feature>
<name>A0A9P8ZS64_9PEZI</name>
<evidence type="ECO:0000313" key="2">
    <source>
        <dbReference type="EMBL" id="KAH6648150.1"/>
    </source>
</evidence>
<dbReference type="GeneID" id="70125623"/>
<proteinExistence type="predicted"/>
<reference evidence="2" key="1">
    <citation type="journal article" date="2021" name="Nat. Commun.">
        <title>Genetic determinants of endophytism in the Arabidopsis root mycobiome.</title>
        <authorList>
            <person name="Mesny F."/>
            <person name="Miyauchi S."/>
            <person name="Thiergart T."/>
            <person name="Pickel B."/>
            <person name="Atanasova L."/>
            <person name="Karlsson M."/>
            <person name="Huettel B."/>
            <person name="Barry K.W."/>
            <person name="Haridas S."/>
            <person name="Chen C."/>
            <person name="Bauer D."/>
            <person name="Andreopoulos W."/>
            <person name="Pangilinan J."/>
            <person name="LaButti K."/>
            <person name="Riley R."/>
            <person name="Lipzen A."/>
            <person name="Clum A."/>
            <person name="Drula E."/>
            <person name="Henrissat B."/>
            <person name="Kohler A."/>
            <person name="Grigoriev I.V."/>
            <person name="Martin F.M."/>
            <person name="Hacquard S."/>
        </authorList>
    </citation>
    <scope>NUCLEOTIDE SEQUENCE</scope>
    <source>
        <strain evidence="2">MPI-SDFR-AT-0073</strain>
    </source>
</reference>
<evidence type="ECO:0000256" key="1">
    <source>
        <dbReference type="SAM" id="MobiDB-lite"/>
    </source>
</evidence>
<dbReference type="RefSeq" id="XP_045954662.1">
    <property type="nucleotide sequence ID" value="XM_046096731.1"/>
</dbReference>
<feature type="compositionally biased region" description="Polar residues" evidence="1">
    <location>
        <begin position="34"/>
        <end position="44"/>
    </location>
</feature>
<organism evidence="2 3">
    <name type="scientific">Truncatella angustata</name>
    <dbReference type="NCBI Taxonomy" id="152316"/>
    <lineage>
        <taxon>Eukaryota</taxon>
        <taxon>Fungi</taxon>
        <taxon>Dikarya</taxon>
        <taxon>Ascomycota</taxon>
        <taxon>Pezizomycotina</taxon>
        <taxon>Sordariomycetes</taxon>
        <taxon>Xylariomycetidae</taxon>
        <taxon>Amphisphaeriales</taxon>
        <taxon>Sporocadaceae</taxon>
        <taxon>Truncatella</taxon>
    </lineage>
</organism>
<gene>
    <name evidence="2" type="ORF">BKA67DRAFT_408448</name>
</gene>
<accession>A0A9P8ZS64</accession>
<sequence>MPQQWELAKCSEGTLYVKQSSAVAQSAPPRPVQFSAQGRNSSLQYAGPDGSRHTARALEIASYVVRK</sequence>
<dbReference type="EMBL" id="JAGPXC010000008">
    <property type="protein sequence ID" value="KAH6648150.1"/>
    <property type="molecule type" value="Genomic_DNA"/>
</dbReference>
<protein>
    <submittedName>
        <fullName evidence="2">Uncharacterized protein</fullName>
    </submittedName>
</protein>
<evidence type="ECO:0000313" key="3">
    <source>
        <dbReference type="Proteomes" id="UP000758603"/>
    </source>
</evidence>